<dbReference type="AlphaFoldDB" id="A0A918FNS4"/>
<dbReference type="Pfam" id="PF00931">
    <property type="entry name" value="NB-ARC"/>
    <property type="match status" value="1"/>
</dbReference>
<dbReference type="Pfam" id="PF19956">
    <property type="entry name" value="EAD2"/>
    <property type="match status" value="2"/>
</dbReference>
<comment type="caution">
    <text evidence="3">The sequence shown here is derived from an EMBL/GenBank/DDBJ whole genome shotgun (WGS) entry which is preliminary data.</text>
</comment>
<reference evidence="3" key="1">
    <citation type="journal article" date="2014" name="Int. J. Syst. Evol. Microbiol.">
        <title>Complete genome sequence of Corynebacterium casei LMG S-19264T (=DSM 44701T), isolated from a smear-ripened cheese.</title>
        <authorList>
            <consortium name="US DOE Joint Genome Institute (JGI-PGF)"/>
            <person name="Walter F."/>
            <person name="Albersmeier A."/>
            <person name="Kalinowski J."/>
            <person name="Ruckert C."/>
        </authorList>
    </citation>
    <scope>NUCLEOTIDE SEQUENCE</scope>
    <source>
        <strain evidence="3">JCM 4346</strain>
    </source>
</reference>
<dbReference type="SMART" id="SM00267">
    <property type="entry name" value="GGDEF"/>
    <property type="match status" value="1"/>
</dbReference>
<dbReference type="EMBL" id="BMSX01000031">
    <property type="protein sequence ID" value="GGR54889.1"/>
    <property type="molecule type" value="Genomic_DNA"/>
</dbReference>
<dbReference type="Proteomes" id="UP000658320">
    <property type="component" value="Unassembled WGS sequence"/>
</dbReference>
<accession>A0A918FNS4</accession>
<evidence type="ECO:0000259" key="2">
    <source>
        <dbReference type="PROSITE" id="PS50887"/>
    </source>
</evidence>
<feature type="region of interest" description="Disordered" evidence="1">
    <location>
        <begin position="50"/>
        <end position="89"/>
    </location>
</feature>
<dbReference type="RefSeq" id="WP_308430817.1">
    <property type="nucleotide sequence ID" value="NZ_BMSX01000031.1"/>
</dbReference>
<dbReference type="PANTHER" id="PTHR44757">
    <property type="entry name" value="DIGUANYLATE CYCLASE DGCP"/>
    <property type="match status" value="1"/>
</dbReference>
<dbReference type="SUPFAM" id="SSF55073">
    <property type="entry name" value="Nucleotide cyclase"/>
    <property type="match status" value="1"/>
</dbReference>
<dbReference type="InterPro" id="IPR052155">
    <property type="entry name" value="Biofilm_reg_signaling"/>
</dbReference>
<dbReference type="NCBIfam" id="TIGR00254">
    <property type="entry name" value="GGDEF"/>
    <property type="match status" value="1"/>
</dbReference>
<dbReference type="CDD" id="cd01949">
    <property type="entry name" value="GGDEF"/>
    <property type="match status" value="1"/>
</dbReference>
<feature type="domain" description="GGDEF" evidence="2">
    <location>
        <begin position="728"/>
        <end position="858"/>
    </location>
</feature>
<dbReference type="Gene3D" id="3.30.70.270">
    <property type="match status" value="1"/>
</dbReference>
<dbReference type="InterPro" id="IPR045555">
    <property type="entry name" value="VMAP-M0"/>
</dbReference>
<dbReference type="InterPro" id="IPR047738">
    <property type="entry name" value="SAV_2336-like_N"/>
</dbReference>
<reference evidence="3" key="2">
    <citation type="submission" date="2020-09" db="EMBL/GenBank/DDBJ databases">
        <authorList>
            <person name="Sun Q."/>
            <person name="Ohkuma M."/>
        </authorList>
    </citation>
    <scope>NUCLEOTIDE SEQUENCE</scope>
    <source>
        <strain evidence="3">JCM 4346</strain>
    </source>
</reference>
<gene>
    <name evidence="3" type="ORF">GCM10010251_84880</name>
</gene>
<dbReference type="InterPro" id="IPR027417">
    <property type="entry name" value="P-loop_NTPase"/>
</dbReference>
<dbReference type="InterPro" id="IPR029787">
    <property type="entry name" value="Nucleotide_cyclase"/>
</dbReference>
<protein>
    <recommendedName>
        <fullName evidence="2">GGDEF domain-containing protein</fullName>
    </recommendedName>
</protein>
<dbReference type="Pfam" id="PF00990">
    <property type="entry name" value="GGDEF"/>
    <property type="match status" value="1"/>
</dbReference>
<dbReference type="InterPro" id="IPR002182">
    <property type="entry name" value="NB-ARC"/>
</dbReference>
<dbReference type="PROSITE" id="PS50887">
    <property type="entry name" value="GGDEF"/>
    <property type="match status" value="1"/>
</dbReference>
<dbReference type="InterPro" id="IPR043128">
    <property type="entry name" value="Rev_trsase/Diguanyl_cyclase"/>
</dbReference>
<evidence type="ECO:0000256" key="1">
    <source>
        <dbReference type="SAM" id="MobiDB-lite"/>
    </source>
</evidence>
<dbReference type="Gene3D" id="3.40.50.300">
    <property type="entry name" value="P-loop containing nucleotide triphosphate hydrolases"/>
    <property type="match status" value="1"/>
</dbReference>
<dbReference type="Pfam" id="PF19916">
    <property type="entry name" value="VMAP-M0"/>
    <property type="match status" value="1"/>
</dbReference>
<organism evidence="3 4">
    <name type="scientific">Streptomyces aurantiogriseus</name>
    <dbReference type="NCBI Taxonomy" id="66870"/>
    <lineage>
        <taxon>Bacteria</taxon>
        <taxon>Bacillati</taxon>
        <taxon>Actinomycetota</taxon>
        <taxon>Actinomycetes</taxon>
        <taxon>Kitasatosporales</taxon>
        <taxon>Streptomycetaceae</taxon>
        <taxon>Streptomyces</taxon>
    </lineage>
</organism>
<evidence type="ECO:0000313" key="4">
    <source>
        <dbReference type="Proteomes" id="UP000658320"/>
    </source>
</evidence>
<sequence length="1162" mass="124752">MSSGAAGPGEPDELWVARLHAALHSAGAELSPRELSDALWLALNEPPHRATAAVPEPDTLRTSRSAPDTLPPPEHRGRGAAEPTPSEVRRPVYALTGTHDGEAPGAPVTLPGVRGLRHALGIVRALRALKRRVPSAHRYELDETATAEAIADSGVLDAVLRPAADRWLHLVLAVDDGPSMRVWRDTVGELTDALTVSGIFRSVRVSPLDASAAPLTGDRTAVLVVTDGVADHWYTGAAHKRLADLARRAPTAVLHMFPTRLWSGTGLAAEPMIVRTTDPAPPNSLLTAQDPWLPAAMSRRPGLPVPVLELDEPSLRPWADLMASHGGVAALRVIDAGRPPDAARLDEDGTSRPDTAAERVQIFRATASPHAYELAGHLAAVDPLTLPVMRLVQAAALPDSNPVCLAEVLLSGLMHVDDPLAGQDVFAFTPDVRGVLRTVIKSGSAQRTVDAVSDFIAPRLGRIPDFPAIIADRTGTLTLPREGEPLAELARANELELREGPGGRVGAEPSLWGWGTHNLPARRGTRWLPALEADVVWVERTLAHADRVPVVLCGPAGSDKTTVALEYAHRHLGDYSVVWWVDTSTARTKERDLARLAEAVLPDLSSEPEGVGFAEQTLRWLASSGGWLLVLDHVTDDADVAWLVDRMGASRGHVLVTTRHDARRWRTAASRDLTPAYRARHDALTGLRNGRTLREQLSGLLCADPQADDDPHHRHIRLPPEDPGTDRQGLAVLFCALDSFQDINDGFGPEAGDAVLVEVARRLRTLVREDDTVARYGGAKFMILAGGLNRADAEDLVVRVRDEIIEPIPVDGRAVQVGAAFGIGWAQCGMDANEVIESAYGGILGHASGTELLLRLTEALCELACMEDPEGRGFFAVVLGEELSRPVVLRGVRLREDVVTLVRAALSVSGGEHVLVDVVRVFEGAMAAQELVRLLDRLSTFAAPRPEQGGAGQAHARVDHVLRLTDALYPLECLEDAEGRRQFAALLGDLLDRPIDLRGVRLREDVVTLVRAALSVSGGEHNLVDVVRILEGRPPADELASLISAGPVLLVPNVLSAAEEDAALTLLRAAAAELSSARLRDALTHDLNGLELPTGLSPERLFAWVLQRTAQPDGLPPAVLLIERASRLVTSPVHRTALAGWVENWAANAGLSEALRRRRGTT</sequence>
<dbReference type="InterPro" id="IPR045431">
    <property type="entry name" value="EAD2"/>
</dbReference>
<dbReference type="NCBIfam" id="NF041121">
    <property type="entry name" value="SAV_2336_NTERM"/>
    <property type="match status" value="1"/>
</dbReference>
<name>A0A918FNS4_9ACTN</name>
<dbReference type="PANTHER" id="PTHR44757:SF2">
    <property type="entry name" value="BIOFILM ARCHITECTURE MAINTENANCE PROTEIN MBAA"/>
    <property type="match status" value="1"/>
</dbReference>
<dbReference type="InterPro" id="IPR000160">
    <property type="entry name" value="GGDEF_dom"/>
</dbReference>
<proteinExistence type="predicted"/>
<keyword evidence="4" id="KW-1185">Reference proteome</keyword>
<evidence type="ECO:0000313" key="3">
    <source>
        <dbReference type="EMBL" id="GGR54889.1"/>
    </source>
</evidence>
<dbReference type="SUPFAM" id="SSF52540">
    <property type="entry name" value="P-loop containing nucleoside triphosphate hydrolases"/>
    <property type="match status" value="1"/>
</dbReference>